<protein>
    <submittedName>
        <fullName evidence="2">Uncharacterized protein</fullName>
    </submittedName>
</protein>
<accession>A0A016WRS1</accession>
<name>A0A016WRS1_9BILA</name>
<evidence type="ECO:0000313" key="3">
    <source>
        <dbReference type="Proteomes" id="UP000024635"/>
    </source>
</evidence>
<dbReference type="EMBL" id="JARK01000149">
    <property type="protein sequence ID" value="EYC41967.1"/>
    <property type="molecule type" value="Genomic_DNA"/>
</dbReference>
<sequence length="113" mass="12437">MIGIRLGHGEVKTPGYGFADELVRKAPEQESTEGRFVHNSCTMRKAIEYGSRWRMGPPLPVVWETTEYGSDDEGWFRLGAVVRKTQAYGSAVGGLRKAPAGGVRKVSEHEATE</sequence>
<dbReference type="AlphaFoldDB" id="A0A016WRS1"/>
<comment type="caution">
    <text evidence="2">The sequence shown here is derived from an EMBL/GenBank/DDBJ whole genome shotgun (WGS) entry which is preliminary data.</text>
</comment>
<organism evidence="2 3">
    <name type="scientific">Ancylostoma ceylanicum</name>
    <dbReference type="NCBI Taxonomy" id="53326"/>
    <lineage>
        <taxon>Eukaryota</taxon>
        <taxon>Metazoa</taxon>
        <taxon>Ecdysozoa</taxon>
        <taxon>Nematoda</taxon>
        <taxon>Chromadorea</taxon>
        <taxon>Rhabditida</taxon>
        <taxon>Rhabditina</taxon>
        <taxon>Rhabditomorpha</taxon>
        <taxon>Strongyloidea</taxon>
        <taxon>Ancylostomatidae</taxon>
        <taxon>Ancylostomatinae</taxon>
        <taxon>Ancylostoma</taxon>
    </lineage>
</organism>
<dbReference type="Proteomes" id="UP000024635">
    <property type="component" value="Unassembled WGS sequence"/>
</dbReference>
<reference evidence="3" key="1">
    <citation type="journal article" date="2015" name="Nat. Genet.">
        <title>The genome and transcriptome of the zoonotic hookworm Ancylostoma ceylanicum identify infection-specific gene families.</title>
        <authorList>
            <person name="Schwarz E.M."/>
            <person name="Hu Y."/>
            <person name="Antoshechkin I."/>
            <person name="Miller M.M."/>
            <person name="Sternberg P.W."/>
            <person name="Aroian R.V."/>
        </authorList>
    </citation>
    <scope>NUCLEOTIDE SEQUENCE</scope>
    <source>
        <strain evidence="3">HY135</strain>
    </source>
</reference>
<proteinExistence type="predicted"/>
<evidence type="ECO:0000313" key="2">
    <source>
        <dbReference type="EMBL" id="EYC41967.1"/>
    </source>
</evidence>
<keyword evidence="3" id="KW-1185">Reference proteome</keyword>
<feature type="region of interest" description="Disordered" evidence="1">
    <location>
        <begin position="94"/>
        <end position="113"/>
    </location>
</feature>
<evidence type="ECO:0000256" key="1">
    <source>
        <dbReference type="SAM" id="MobiDB-lite"/>
    </source>
</evidence>
<gene>
    <name evidence="2" type="primary">Acey_s0549.g3292</name>
    <name evidence="2" type="ORF">Y032_0549g3292</name>
</gene>